<dbReference type="AlphaFoldDB" id="A0A250XKM5"/>
<dbReference type="Proteomes" id="UP000232323">
    <property type="component" value="Unassembled WGS sequence"/>
</dbReference>
<proteinExistence type="predicted"/>
<accession>A0A250XKM5</accession>
<dbReference type="EMBL" id="BEGY01000101">
    <property type="protein sequence ID" value="GAX83566.1"/>
    <property type="molecule type" value="Genomic_DNA"/>
</dbReference>
<evidence type="ECO:0000313" key="2">
    <source>
        <dbReference type="Proteomes" id="UP000232323"/>
    </source>
</evidence>
<comment type="caution">
    <text evidence="1">The sequence shown here is derived from an EMBL/GenBank/DDBJ whole genome shotgun (WGS) entry which is preliminary data.</text>
</comment>
<gene>
    <name evidence="1" type="ORF">CEUSTIGMA_g10991.t1</name>
</gene>
<sequence>MSSKQANNVTFSNVLEAPFNKEGLRSPEPDDELKHLKLILHNAVIAQKRLSKYTQVQVDEIFKAAACAQWIPLAIMAVEETKMGVIEDKVIKNHFASEFIYNEYKNQKTCDIIEHVDCALENCG</sequence>
<dbReference type="STRING" id="1157962.A0A250XKM5"/>
<keyword evidence="2" id="KW-1185">Reference proteome</keyword>
<reference evidence="1 2" key="1">
    <citation type="submission" date="2017-08" db="EMBL/GenBank/DDBJ databases">
        <title>Acidophilic green algal genome provides insights into adaptation to an acidic environment.</title>
        <authorList>
            <person name="Hirooka S."/>
            <person name="Hirose Y."/>
            <person name="Kanesaki Y."/>
            <person name="Higuchi S."/>
            <person name="Fujiwara T."/>
            <person name="Onuma R."/>
            <person name="Era A."/>
            <person name="Ohbayashi R."/>
            <person name="Uzuka A."/>
            <person name="Nozaki H."/>
            <person name="Yoshikawa H."/>
            <person name="Miyagishima S.Y."/>
        </authorList>
    </citation>
    <scope>NUCLEOTIDE SEQUENCE [LARGE SCALE GENOMIC DNA]</scope>
    <source>
        <strain evidence="1 2">NIES-2499</strain>
    </source>
</reference>
<name>A0A250XKM5_9CHLO</name>
<dbReference type="OrthoDB" id="567919at2759"/>
<dbReference type="GO" id="GO:0016491">
    <property type="term" value="F:oxidoreductase activity"/>
    <property type="evidence" value="ECO:0007669"/>
    <property type="project" value="InterPro"/>
</dbReference>
<organism evidence="1 2">
    <name type="scientific">Chlamydomonas eustigma</name>
    <dbReference type="NCBI Taxonomy" id="1157962"/>
    <lineage>
        <taxon>Eukaryota</taxon>
        <taxon>Viridiplantae</taxon>
        <taxon>Chlorophyta</taxon>
        <taxon>core chlorophytes</taxon>
        <taxon>Chlorophyceae</taxon>
        <taxon>CS clade</taxon>
        <taxon>Chlamydomonadales</taxon>
        <taxon>Chlamydomonadaceae</taxon>
        <taxon>Chlamydomonas</taxon>
    </lineage>
</organism>
<dbReference type="InterPro" id="IPR016162">
    <property type="entry name" value="Ald_DH_N"/>
</dbReference>
<evidence type="ECO:0000313" key="1">
    <source>
        <dbReference type="EMBL" id="GAX83566.1"/>
    </source>
</evidence>
<dbReference type="Gene3D" id="3.40.605.10">
    <property type="entry name" value="Aldehyde Dehydrogenase, Chain A, domain 1"/>
    <property type="match status" value="1"/>
</dbReference>
<protein>
    <submittedName>
        <fullName evidence="1">Uncharacterized protein</fullName>
    </submittedName>
</protein>